<evidence type="ECO:0000313" key="2">
    <source>
        <dbReference type="Proteomes" id="UP000887013"/>
    </source>
</evidence>
<proteinExistence type="predicted"/>
<sequence>MNPPQSPKDKDLTSSSNQNIVVLNYVKIIVSVLASEWSVSGVGLDFSTFAISVGTYEQVSESCNCCGDSGYCLDHVKPIASCCEQKEKEKSPRSVRIRKQMYQRRMNDHPTNMSDRGRYLQNRREDNEDKWLVKVRV</sequence>
<keyword evidence="2" id="KW-1185">Reference proteome</keyword>
<gene>
    <name evidence="1" type="ORF">NPIL_175931</name>
</gene>
<comment type="caution">
    <text evidence="1">The sequence shown here is derived from an EMBL/GenBank/DDBJ whole genome shotgun (WGS) entry which is preliminary data.</text>
</comment>
<dbReference type="AlphaFoldDB" id="A0A8X6UKT5"/>
<organism evidence="1 2">
    <name type="scientific">Nephila pilipes</name>
    <name type="common">Giant wood spider</name>
    <name type="synonym">Nephila maculata</name>
    <dbReference type="NCBI Taxonomy" id="299642"/>
    <lineage>
        <taxon>Eukaryota</taxon>
        <taxon>Metazoa</taxon>
        <taxon>Ecdysozoa</taxon>
        <taxon>Arthropoda</taxon>
        <taxon>Chelicerata</taxon>
        <taxon>Arachnida</taxon>
        <taxon>Araneae</taxon>
        <taxon>Araneomorphae</taxon>
        <taxon>Entelegynae</taxon>
        <taxon>Araneoidea</taxon>
        <taxon>Nephilidae</taxon>
        <taxon>Nephila</taxon>
    </lineage>
</organism>
<dbReference type="Proteomes" id="UP000887013">
    <property type="component" value="Unassembled WGS sequence"/>
</dbReference>
<dbReference type="EMBL" id="BMAW01132846">
    <property type="protein sequence ID" value="GFU45541.1"/>
    <property type="molecule type" value="Genomic_DNA"/>
</dbReference>
<evidence type="ECO:0000313" key="1">
    <source>
        <dbReference type="EMBL" id="GFU45541.1"/>
    </source>
</evidence>
<reference evidence="1" key="1">
    <citation type="submission" date="2020-08" db="EMBL/GenBank/DDBJ databases">
        <title>Multicomponent nature underlies the extraordinary mechanical properties of spider dragline silk.</title>
        <authorList>
            <person name="Kono N."/>
            <person name="Nakamura H."/>
            <person name="Mori M."/>
            <person name="Yoshida Y."/>
            <person name="Ohtoshi R."/>
            <person name="Malay A.D."/>
            <person name="Moran D.A.P."/>
            <person name="Tomita M."/>
            <person name="Numata K."/>
            <person name="Arakawa K."/>
        </authorList>
    </citation>
    <scope>NUCLEOTIDE SEQUENCE</scope>
</reference>
<protein>
    <submittedName>
        <fullName evidence="1">Uncharacterized protein</fullName>
    </submittedName>
</protein>
<name>A0A8X6UKT5_NEPPI</name>
<accession>A0A8X6UKT5</accession>